<dbReference type="PANTHER" id="PTHR35174">
    <property type="entry name" value="BLL7171 PROTEIN-RELATED"/>
    <property type="match status" value="1"/>
</dbReference>
<dbReference type="Pfam" id="PF03795">
    <property type="entry name" value="YCII"/>
    <property type="match status" value="1"/>
</dbReference>
<evidence type="ECO:0000313" key="4">
    <source>
        <dbReference type="Proteomes" id="UP000621500"/>
    </source>
</evidence>
<protein>
    <recommendedName>
        <fullName evidence="2">YCII-related domain-containing protein</fullName>
    </recommendedName>
</protein>
<proteinExistence type="inferred from homology"/>
<dbReference type="Gene3D" id="3.30.70.1060">
    <property type="entry name" value="Dimeric alpha+beta barrel"/>
    <property type="match status" value="1"/>
</dbReference>
<comment type="caution">
    <text evidence="3">The sequence shown here is derived from an EMBL/GenBank/DDBJ whole genome shotgun (WGS) entry which is preliminary data.</text>
</comment>
<reference evidence="3 4" key="1">
    <citation type="submission" date="2021-01" db="EMBL/GenBank/DDBJ databases">
        <title>Whole genome shotgun sequence of Plantactinospora mayteni NBRC 109088.</title>
        <authorList>
            <person name="Komaki H."/>
            <person name="Tamura T."/>
        </authorList>
    </citation>
    <scope>NUCLEOTIDE SEQUENCE [LARGE SCALE GENOMIC DNA]</scope>
    <source>
        <strain evidence="3 4">NBRC 109088</strain>
    </source>
</reference>
<dbReference type="RefSeq" id="WP_203858614.1">
    <property type="nucleotide sequence ID" value="NZ_BAAAZQ010000001.1"/>
</dbReference>
<feature type="domain" description="YCII-related" evidence="2">
    <location>
        <begin position="1"/>
        <end position="111"/>
    </location>
</feature>
<comment type="similarity">
    <text evidence="1">Belongs to the YciI family.</text>
</comment>
<evidence type="ECO:0000259" key="2">
    <source>
        <dbReference type="Pfam" id="PF03795"/>
    </source>
</evidence>
<accession>A0ABQ4ER35</accession>
<evidence type="ECO:0000256" key="1">
    <source>
        <dbReference type="ARBA" id="ARBA00007689"/>
    </source>
</evidence>
<gene>
    <name evidence="3" type="ORF">Pma05_37060</name>
</gene>
<keyword evidence="4" id="KW-1185">Reference proteome</keyword>
<dbReference type="EMBL" id="BONX01000023">
    <property type="protein sequence ID" value="GIG97133.1"/>
    <property type="molecule type" value="Genomic_DNA"/>
</dbReference>
<dbReference type="PANTHER" id="PTHR35174:SF3">
    <property type="entry name" value="BLL7171 PROTEIN"/>
    <property type="match status" value="1"/>
</dbReference>
<organism evidence="3 4">
    <name type="scientific">Plantactinospora mayteni</name>
    <dbReference type="NCBI Taxonomy" id="566021"/>
    <lineage>
        <taxon>Bacteria</taxon>
        <taxon>Bacillati</taxon>
        <taxon>Actinomycetota</taxon>
        <taxon>Actinomycetes</taxon>
        <taxon>Micromonosporales</taxon>
        <taxon>Micromonosporaceae</taxon>
        <taxon>Plantactinospora</taxon>
    </lineage>
</organism>
<name>A0ABQ4ER35_9ACTN</name>
<dbReference type="Proteomes" id="UP000621500">
    <property type="component" value="Unassembled WGS sequence"/>
</dbReference>
<dbReference type="SUPFAM" id="SSF54909">
    <property type="entry name" value="Dimeric alpha+beta barrel"/>
    <property type="match status" value="1"/>
</dbReference>
<sequence length="119" mass="13167">MKYAVLIYQNEKEWAEASEEQRRAAYAAHGRFTRLLQERNADRGGEELALSDTARTVRLRGDDAVVTDGPYAETAEQLGGFYLVDTADLDEALEFARELARMGDVIEVRPVAAPPGGVH</sequence>
<dbReference type="InterPro" id="IPR011008">
    <property type="entry name" value="Dimeric_a/b-barrel"/>
</dbReference>
<dbReference type="InterPro" id="IPR005545">
    <property type="entry name" value="YCII"/>
</dbReference>
<evidence type="ECO:0000313" key="3">
    <source>
        <dbReference type="EMBL" id="GIG97133.1"/>
    </source>
</evidence>